<dbReference type="EMBL" id="CP126114">
    <property type="protein sequence ID" value="WHY87162.1"/>
    <property type="molecule type" value="Genomic_DNA"/>
</dbReference>
<keyword evidence="8" id="KW-1185">Reference proteome</keyword>
<comment type="function">
    <text evidence="5">Catalyzes the reversible phosphorolytic breakdown of the N-glycosidic bond in the beta-(deoxy)ribonucleoside molecules, with the formation of the corresponding free purine bases and pentose-1-phosphate.</text>
</comment>
<dbReference type="KEGG" id="nnv:QNH39_04680"/>
<feature type="binding site" description="in other chain" evidence="5">
    <location>
        <begin position="94"/>
        <end position="97"/>
    </location>
    <ligand>
        <name>phosphate</name>
        <dbReference type="ChEBI" id="CHEBI:43474"/>
        <note>ligand shared between dimeric partners</note>
    </ligand>
</feature>
<protein>
    <recommendedName>
        <fullName evidence="5">Purine nucleoside phosphorylase DeoD-type</fullName>
        <shortName evidence="5">PNP</shortName>
        <ecNumber evidence="5">2.4.2.1</ecNumber>
    </recommendedName>
</protein>
<sequence>MSISELRETPHIKPNGVEIAETILLPGDPLRAKFIAETYLEDVVQFNDVRNMYGYTGTFKGKRISVMGTGMGTPSMSLYSWELIHIFGVKNLIRIGSCGAIQDQLNLYDIVFAMGASTDSNYVQQYNLPGQYSNIASFSLLEKAKKVADEKGLPVHVGNVLSSDFFYNADQTALEKWSKMGILCAEMETAGLYMNAAHAGVNALTILTVSDHIFRHEQTTTEERQTAFTNMMEIALELA</sequence>
<evidence type="ECO:0000259" key="6">
    <source>
        <dbReference type="Pfam" id="PF01048"/>
    </source>
</evidence>
<proteinExistence type="inferred from homology"/>
<dbReference type="PROSITE" id="PS01232">
    <property type="entry name" value="PNP_UDP_1"/>
    <property type="match status" value="1"/>
</dbReference>
<dbReference type="InterPro" id="IPR018016">
    <property type="entry name" value="Nucleoside_phosphorylase_CS"/>
</dbReference>
<feature type="binding site" evidence="5">
    <location>
        <position position="50"/>
    </location>
    <ligand>
        <name>phosphate</name>
        <dbReference type="ChEBI" id="CHEBI:43474"/>
        <note>ligand shared between dimeric partners</note>
    </ligand>
</feature>
<comment type="catalytic activity">
    <reaction evidence="4">
        <text>uridine + phosphate = alpha-D-ribose 1-phosphate + uracil</text>
        <dbReference type="Rhea" id="RHEA:24388"/>
        <dbReference type="ChEBI" id="CHEBI:16704"/>
        <dbReference type="ChEBI" id="CHEBI:17568"/>
        <dbReference type="ChEBI" id="CHEBI:43474"/>
        <dbReference type="ChEBI" id="CHEBI:57720"/>
        <dbReference type="EC" id="2.4.2.3"/>
    </reaction>
</comment>
<comment type="catalytic activity">
    <reaction evidence="5">
        <text>a purine 2'-deoxy-D-ribonucleoside + phosphate = a purine nucleobase + 2-deoxy-alpha-D-ribose 1-phosphate</text>
        <dbReference type="Rhea" id="RHEA:36431"/>
        <dbReference type="ChEBI" id="CHEBI:26386"/>
        <dbReference type="ChEBI" id="CHEBI:43474"/>
        <dbReference type="ChEBI" id="CHEBI:57259"/>
        <dbReference type="ChEBI" id="CHEBI:142361"/>
        <dbReference type="EC" id="2.4.2.1"/>
    </reaction>
</comment>
<evidence type="ECO:0000256" key="4">
    <source>
        <dbReference type="ARBA" id="ARBA00048447"/>
    </source>
</evidence>
<evidence type="ECO:0000256" key="5">
    <source>
        <dbReference type="HAMAP-Rule" id="MF_01627"/>
    </source>
</evidence>
<dbReference type="NCBIfam" id="NF004489">
    <property type="entry name" value="PRK05819.1"/>
    <property type="match status" value="1"/>
</dbReference>
<evidence type="ECO:0000256" key="2">
    <source>
        <dbReference type="ARBA" id="ARBA00022676"/>
    </source>
</evidence>
<keyword evidence="3 5" id="KW-0808">Transferase</keyword>
<dbReference type="NCBIfam" id="TIGR00107">
    <property type="entry name" value="deoD"/>
    <property type="match status" value="1"/>
</dbReference>
<reference evidence="7" key="1">
    <citation type="submission" date="2023-05" db="EMBL/GenBank/DDBJ databases">
        <title>Comparative genomics of Bacillaceae isolates and their secondary metabolite potential.</title>
        <authorList>
            <person name="Song L."/>
            <person name="Nielsen L.J."/>
            <person name="Mohite O."/>
            <person name="Xu X."/>
            <person name="Weber T."/>
            <person name="Kovacs A.T."/>
        </authorList>
    </citation>
    <scope>NUCLEOTIDE SEQUENCE</scope>
    <source>
        <strain evidence="7">XLM17</strain>
    </source>
</reference>
<evidence type="ECO:0000256" key="3">
    <source>
        <dbReference type="ARBA" id="ARBA00022679"/>
    </source>
</evidence>
<evidence type="ECO:0000256" key="1">
    <source>
        <dbReference type="ARBA" id="ARBA00010456"/>
    </source>
</evidence>
<dbReference type="GO" id="GO:0004850">
    <property type="term" value="F:uridine phosphorylase activity"/>
    <property type="evidence" value="ECO:0007669"/>
    <property type="project" value="UniProtKB-EC"/>
</dbReference>
<feature type="binding site" description="in other chain" evidence="5">
    <location>
        <position position="31"/>
    </location>
    <ligand>
        <name>phosphate</name>
        <dbReference type="ChEBI" id="CHEBI:43474"/>
        <note>ligand shared between dimeric partners</note>
    </ligand>
</feature>
<feature type="site" description="Important for catalytic activity" evidence="5">
    <location>
        <position position="224"/>
    </location>
</feature>
<feature type="binding site" description="in other chain" evidence="5">
    <location>
        <begin position="210"/>
        <end position="211"/>
    </location>
    <ligand>
        <name>a purine D-ribonucleoside</name>
        <dbReference type="ChEBI" id="CHEBI:142355"/>
        <note>ligand shared between dimeric partners</note>
    </ligand>
</feature>
<dbReference type="InterPro" id="IPR000845">
    <property type="entry name" value="Nucleoside_phosphorylase_d"/>
</dbReference>
<comment type="subunit">
    <text evidence="5">Homohexamer; trimer of homodimers.</text>
</comment>
<dbReference type="AlphaFoldDB" id="A0AA95SBS1"/>
<dbReference type="Pfam" id="PF01048">
    <property type="entry name" value="PNP_UDP_1"/>
    <property type="match status" value="1"/>
</dbReference>
<dbReference type="InterPro" id="IPR004402">
    <property type="entry name" value="DeoD-type"/>
</dbReference>
<dbReference type="CDD" id="cd09006">
    <property type="entry name" value="PNP_EcPNPI-like"/>
    <property type="match status" value="1"/>
</dbReference>
<dbReference type="GO" id="GO:0005829">
    <property type="term" value="C:cytosol"/>
    <property type="evidence" value="ECO:0007669"/>
    <property type="project" value="TreeGrafter"/>
</dbReference>
<dbReference type="GO" id="GO:0006152">
    <property type="term" value="P:purine nucleoside catabolic process"/>
    <property type="evidence" value="ECO:0007669"/>
    <property type="project" value="TreeGrafter"/>
</dbReference>
<evidence type="ECO:0000313" key="7">
    <source>
        <dbReference type="EMBL" id="WHY87162.1"/>
    </source>
</evidence>
<gene>
    <name evidence="5 7" type="primary">deoD</name>
    <name evidence="7" type="ORF">QNH39_04680</name>
</gene>
<dbReference type="GO" id="GO:0004731">
    <property type="term" value="F:purine-nucleoside phosphorylase activity"/>
    <property type="evidence" value="ECO:0007669"/>
    <property type="project" value="UniProtKB-UniRule"/>
</dbReference>
<organism evidence="7 8">
    <name type="scientific">Neobacillus novalis</name>
    <dbReference type="NCBI Taxonomy" id="220687"/>
    <lineage>
        <taxon>Bacteria</taxon>
        <taxon>Bacillati</taxon>
        <taxon>Bacillota</taxon>
        <taxon>Bacilli</taxon>
        <taxon>Bacillales</taxon>
        <taxon>Bacillaceae</taxon>
        <taxon>Neobacillus</taxon>
    </lineage>
</organism>
<feature type="domain" description="Nucleoside phosphorylase" evidence="6">
    <location>
        <begin position="23"/>
        <end position="231"/>
    </location>
</feature>
<evidence type="ECO:0000313" key="8">
    <source>
        <dbReference type="Proteomes" id="UP001178288"/>
    </source>
</evidence>
<name>A0AA95SBS1_9BACI</name>
<feature type="binding site" description="in other chain" evidence="5">
    <location>
        <position position="27"/>
    </location>
    <ligand>
        <name>phosphate</name>
        <dbReference type="ChEBI" id="CHEBI:43474"/>
        <note>ligand shared between dimeric partners</note>
    </ligand>
</feature>
<comment type="catalytic activity">
    <reaction evidence="5">
        <text>a purine D-ribonucleoside + phosphate = a purine nucleobase + alpha-D-ribose 1-phosphate</text>
        <dbReference type="Rhea" id="RHEA:19805"/>
        <dbReference type="ChEBI" id="CHEBI:26386"/>
        <dbReference type="ChEBI" id="CHEBI:43474"/>
        <dbReference type="ChEBI" id="CHEBI:57720"/>
        <dbReference type="ChEBI" id="CHEBI:142355"/>
        <dbReference type="EC" id="2.4.2.1"/>
    </reaction>
</comment>
<dbReference type="Proteomes" id="UP001178288">
    <property type="component" value="Chromosome"/>
</dbReference>
<dbReference type="InterPro" id="IPR035994">
    <property type="entry name" value="Nucleoside_phosphorylase_sf"/>
</dbReference>
<feature type="active site" description="Proton donor" evidence="5">
    <location>
        <position position="211"/>
    </location>
</feature>
<comment type="similarity">
    <text evidence="1 5">Belongs to the PNP/UDP phosphorylase family.</text>
</comment>
<dbReference type="Gene3D" id="3.40.50.1580">
    <property type="entry name" value="Nucleoside phosphorylase domain"/>
    <property type="match status" value="1"/>
</dbReference>
<dbReference type="SUPFAM" id="SSF53167">
    <property type="entry name" value="Purine and uridine phosphorylases"/>
    <property type="match status" value="1"/>
</dbReference>
<dbReference type="PANTHER" id="PTHR43691:SF11">
    <property type="entry name" value="FI09636P-RELATED"/>
    <property type="match status" value="1"/>
</dbReference>
<feature type="binding site" description="in other chain" evidence="5">
    <location>
        <begin position="186"/>
        <end position="188"/>
    </location>
    <ligand>
        <name>a purine D-ribonucleoside</name>
        <dbReference type="ChEBI" id="CHEBI:142355"/>
        <note>ligand shared between dimeric partners</note>
    </ligand>
</feature>
<feature type="binding site" evidence="5">
    <location>
        <position position="11"/>
    </location>
    <ligand>
        <name>a purine D-ribonucleoside</name>
        <dbReference type="ChEBI" id="CHEBI:142355"/>
        <note>ligand shared between dimeric partners</note>
    </ligand>
</feature>
<dbReference type="EC" id="2.4.2.1" evidence="5"/>
<keyword evidence="2 5" id="KW-0328">Glycosyltransferase</keyword>
<dbReference type="RefSeq" id="WP_066083119.1">
    <property type="nucleotide sequence ID" value="NZ_CP126114.1"/>
</dbReference>
<dbReference type="HAMAP" id="MF_01627">
    <property type="entry name" value="Pur_nucleosid_phosp"/>
    <property type="match status" value="1"/>
</dbReference>
<dbReference type="NCBIfam" id="NF009914">
    <property type="entry name" value="PRK13374.1"/>
    <property type="match status" value="1"/>
</dbReference>
<dbReference type="PANTHER" id="PTHR43691">
    <property type="entry name" value="URIDINE PHOSPHORYLASE"/>
    <property type="match status" value="1"/>
</dbReference>
<accession>A0AA95SBS1</accession>